<dbReference type="Gene3D" id="3.30.1340.10">
    <property type="entry name" value="HPr-like"/>
    <property type="match status" value="1"/>
</dbReference>
<evidence type="ECO:0000259" key="5">
    <source>
        <dbReference type="PROSITE" id="PS51350"/>
    </source>
</evidence>
<comment type="similarity">
    <text evidence="2">Belongs to the HPr family.</text>
</comment>
<evidence type="ECO:0000256" key="4">
    <source>
        <dbReference type="ARBA" id="ARBA00022683"/>
    </source>
</evidence>
<dbReference type="CDD" id="cd00367">
    <property type="entry name" value="PTS-HPr_like"/>
    <property type="match status" value="1"/>
</dbReference>
<dbReference type="PROSITE" id="PS00369">
    <property type="entry name" value="PTS_HPR_HIS"/>
    <property type="match status" value="1"/>
</dbReference>
<dbReference type="PANTHER" id="PTHR33705">
    <property type="entry name" value="PHOSPHOCARRIER PROTEIN HPR"/>
    <property type="match status" value="1"/>
</dbReference>
<dbReference type="SUPFAM" id="SSF55594">
    <property type="entry name" value="HPr-like"/>
    <property type="match status" value="1"/>
</dbReference>
<dbReference type="InterPro" id="IPR050399">
    <property type="entry name" value="HPr"/>
</dbReference>
<evidence type="ECO:0000313" key="6">
    <source>
        <dbReference type="EMBL" id="GBR43293.1"/>
    </source>
</evidence>
<dbReference type="InterPro" id="IPR001020">
    <property type="entry name" value="PTS_HPr_His_P_site"/>
</dbReference>
<name>A0ABQ0QFV2_9PROT</name>
<dbReference type="PANTHER" id="PTHR33705:SF2">
    <property type="entry name" value="PHOSPHOCARRIER PROTEIN NPR"/>
    <property type="match status" value="1"/>
</dbReference>
<dbReference type="RefSeq" id="WP_068167785.1">
    <property type="nucleotide sequence ID" value="NZ_BAQB01000001.1"/>
</dbReference>
<comment type="subcellular location">
    <subcellularLocation>
        <location evidence="1">Cytoplasm</location>
    </subcellularLocation>
</comment>
<organism evidence="6 7">
    <name type="scientific">Neokomagataea tanensis NBRC 106556</name>
    <dbReference type="NCBI Taxonomy" id="1223519"/>
    <lineage>
        <taxon>Bacteria</taxon>
        <taxon>Pseudomonadati</taxon>
        <taxon>Pseudomonadota</taxon>
        <taxon>Alphaproteobacteria</taxon>
        <taxon>Acetobacterales</taxon>
        <taxon>Acetobacteraceae</taxon>
        <taxon>Neokomagataea</taxon>
    </lineage>
</organism>
<evidence type="ECO:0000313" key="7">
    <source>
        <dbReference type="Proteomes" id="UP001062443"/>
    </source>
</evidence>
<accession>A0ABQ0QFV2</accession>
<reference evidence="6" key="1">
    <citation type="submission" date="2013-04" db="EMBL/GenBank/DDBJ databases">
        <title>The genome sequencing project of 58 acetic acid bacteria.</title>
        <authorList>
            <person name="Okamoto-Kainuma A."/>
            <person name="Ishikawa M."/>
            <person name="Umino S."/>
            <person name="Koizumi Y."/>
            <person name="Shiwa Y."/>
            <person name="Yoshikawa H."/>
            <person name="Matsutani M."/>
            <person name="Matsushita K."/>
        </authorList>
    </citation>
    <scope>NUCLEOTIDE SEQUENCE</scope>
    <source>
        <strain evidence="6">NBRC 106556</strain>
    </source>
</reference>
<dbReference type="EMBL" id="BAQB01000001">
    <property type="protein sequence ID" value="GBR43293.1"/>
    <property type="molecule type" value="Genomic_DNA"/>
</dbReference>
<keyword evidence="7" id="KW-1185">Reference proteome</keyword>
<protein>
    <submittedName>
        <fullName evidence="6">Phosphocarrier protein HPr</fullName>
    </submittedName>
</protein>
<feature type="domain" description="HPr" evidence="5">
    <location>
        <begin position="5"/>
        <end position="92"/>
    </location>
</feature>
<dbReference type="PROSITE" id="PS51350">
    <property type="entry name" value="PTS_HPR_DOM"/>
    <property type="match status" value="1"/>
</dbReference>
<evidence type="ECO:0000256" key="1">
    <source>
        <dbReference type="ARBA" id="ARBA00004496"/>
    </source>
</evidence>
<dbReference type="NCBIfam" id="TIGR01003">
    <property type="entry name" value="PTS_HPr_family"/>
    <property type="match status" value="1"/>
</dbReference>
<dbReference type="InterPro" id="IPR000032">
    <property type="entry name" value="HPr-like"/>
</dbReference>
<gene>
    <name evidence="6" type="ORF">AA106556_0041</name>
</gene>
<proteinExistence type="inferred from homology"/>
<evidence type="ECO:0000256" key="2">
    <source>
        <dbReference type="ARBA" id="ARBA00010736"/>
    </source>
</evidence>
<dbReference type="Pfam" id="PF00381">
    <property type="entry name" value="PTS-HPr"/>
    <property type="match status" value="1"/>
</dbReference>
<evidence type="ECO:0000256" key="3">
    <source>
        <dbReference type="ARBA" id="ARBA00022490"/>
    </source>
</evidence>
<sequence length="93" mass="9825">MAEDLFVREVRIVNRLGLHARAAAKLVTTAERFQAETTVEREGNVVSALSIMGLMMLGAGEGEAVTLRSHGEQASAALEAVAALIADGFGERD</sequence>
<comment type="caution">
    <text evidence="6">The sequence shown here is derived from an EMBL/GenBank/DDBJ whole genome shotgun (WGS) entry which is preliminary data.</text>
</comment>
<dbReference type="Proteomes" id="UP001062443">
    <property type="component" value="Unassembled WGS sequence"/>
</dbReference>
<keyword evidence="4" id="KW-0598">Phosphotransferase system</keyword>
<dbReference type="InterPro" id="IPR035895">
    <property type="entry name" value="HPr-like_sf"/>
</dbReference>
<dbReference type="PRINTS" id="PR00107">
    <property type="entry name" value="PHOSPHOCPHPR"/>
</dbReference>
<keyword evidence="3" id="KW-0963">Cytoplasm</keyword>